<keyword evidence="2 5" id="KW-0812">Transmembrane</keyword>
<feature type="transmembrane region" description="Helical" evidence="5">
    <location>
        <begin position="285"/>
        <end position="303"/>
    </location>
</feature>
<dbReference type="InterPro" id="IPR009447">
    <property type="entry name" value="PIGW/GWT1"/>
</dbReference>
<dbReference type="Proteomes" id="UP000789595">
    <property type="component" value="Unassembled WGS sequence"/>
</dbReference>
<dbReference type="GO" id="GO:0006506">
    <property type="term" value="P:GPI anchor biosynthetic process"/>
    <property type="evidence" value="ECO:0007669"/>
    <property type="project" value="InterPro"/>
</dbReference>
<feature type="transmembrane region" description="Helical" evidence="5">
    <location>
        <begin position="328"/>
        <end position="346"/>
    </location>
</feature>
<dbReference type="GO" id="GO:0032216">
    <property type="term" value="F:glucosaminyl-phosphatidylinositol O-acyltransferase activity"/>
    <property type="evidence" value="ECO:0007669"/>
    <property type="project" value="TreeGrafter"/>
</dbReference>
<keyword evidence="7" id="KW-1185">Reference proteome</keyword>
<gene>
    <name evidence="6" type="ORF">PECAL_5P26080</name>
</gene>
<feature type="transmembrane region" description="Helical" evidence="5">
    <location>
        <begin position="161"/>
        <end position="180"/>
    </location>
</feature>
<comment type="subcellular location">
    <subcellularLocation>
        <location evidence="1">Membrane</location>
        <topology evidence="1">Multi-pass membrane protein</topology>
    </subcellularLocation>
</comment>
<evidence type="ECO:0000313" key="6">
    <source>
        <dbReference type="EMBL" id="CAH0378092.1"/>
    </source>
</evidence>
<dbReference type="EMBL" id="CAKKNE010000005">
    <property type="protein sequence ID" value="CAH0378092.1"/>
    <property type="molecule type" value="Genomic_DNA"/>
</dbReference>
<dbReference type="GO" id="GO:0005783">
    <property type="term" value="C:endoplasmic reticulum"/>
    <property type="evidence" value="ECO:0007669"/>
    <property type="project" value="TreeGrafter"/>
</dbReference>
<dbReference type="PANTHER" id="PTHR20661">
    <property type="entry name" value="PHOSPHATIDYLINOSITOL-GLYCAN BIOSYNTHESIS CLASS W PROTEIN"/>
    <property type="match status" value="1"/>
</dbReference>
<evidence type="ECO:0000256" key="5">
    <source>
        <dbReference type="SAM" id="Phobius"/>
    </source>
</evidence>
<sequence length="447" mass="47812">STKRSLLPHECTNVKMSSTWKQQKEAFVSDHDGGSLIELIAVAAVVPLCCGARLKLHDAKDSTSVKLAKDAGLLVAPIAASLTIGADYMPAMFLVLAAVALRTQKHPATRAASDMLVTHAHAIRLFRACQAVFTGICILAVDFRAFPRRFCKTETYGYSLMDMGVGSFVVGNAMISRLVLGRTWQPKRILPLVVLGLGRLITVKASGYPEHVTEYGVHWNAFFTLAVVDLCDGLGCYLKLGPGGCLCAAMALMVVPRFGLGAAYVLSDAPRDSLFAANREGLASAPGYAALFFAAAAFFDFVLARGQRHLSLDDSVVSLFNLFLNKRGAPALACVSGAFLALTWLAGPPSRRVADAPFVLLCLGFNGWILALCALFADRLQGVVLVVADAHLLYWFLAANVTTGVFNFATDSLKIPGFVAVVVLVAKTFADAFLVQTATAEMRLKES</sequence>
<keyword evidence="4 5" id="KW-0472">Membrane</keyword>
<evidence type="ECO:0008006" key="8">
    <source>
        <dbReference type="Google" id="ProtNLM"/>
    </source>
</evidence>
<name>A0A8J2SVF8_9STRA</name>
<comment type="caution">
    <text evidence="6">The sequence shown here is derived from an EMBL/GenBank/DDBJ whole genome shotgun (WGS) entry which is preliminary data.</text>
</comment>
<feature type="transmembrane region" description="Helical" evidence="5">
    <location>
        <begin position="358"/>
        <end position="377"/>
    </location>
</feature>
<feature type="transmembrane region" description="Helical" evidence="5">
    <location>
        <begin position="122"/>
        <end position="141"/>
    </location>
</feature>
<evidence type="ECO:0000256" key="4">
    <source>
        <dbReference type="ARBA" id="ARBA00023136"/>
    </source>
</evidence>
<protein>
    <recommendedName>
        <fullName evidence="8">GPI-anchored wall transfer protein 1</fullName>
    </recommendedName>
</protein>
<feature type="transmembrane region" description="Helical" evidence="5">
    <location>
        <begin position="74"/>
        <end position="101"/>
    </location>
</feature>
<evidence type="ECO:0000313" key="7">
    <source>
        <dbReference type="Proteomes" id="UP000789595"/>
    </source>
</evidence>
<accession>A0A8J2SVF8</accession>
<dbReference type="GO" id="GO:0016020">
    <property type="term" value="C:membrane"/>
    <property type="evidence" value="ECO:0007669"/>
    <property type="project" value="UniProtKB-SubCell"/>
</dbReference>
<evidence type="ECO:0000256" key="2">
    <source>
        <dbReference type="ARBA" id="ARBA00022692"/>
    </source>
</evidence>
<dbReference type="AlphaFoldDB" id="A0A8J2SVF8"/>
<dbReference type="OrthoDB" id="15270at2759"/>
<reference evidence="6" key="1">
    <citation type="submission" date="2021-11" db="EMBL/GenBank/DDBJ databases">
        <authorList>
            <consortium name="Genoscope - CEA"/>
            <person name="William W."/>
        </authorList>
    </citation>
    <scope>NUCLEOTIDE SEQUENCE</scope>
</reference>
<feature type="non-terminal residue" evidence="6">
    <location>
        <position position="1"/>
    </location>
</feature>
<dbReference type="PANTHER" id="PTHR20661:SF0">
    <property type="entry name" value="PHOSPHATIDYLINOSITOL-GLYCAN BIOSYNTHESIS CLASS W PROTEIN"/>
    <property type="match status" value="1"/>
</dbReference>
<keyword evidence="3 5" id="KW-1133">Transmembrane helix</keyword>
<feature type="transmembrane region" description="Helical" evidence="5">
    <location>
        <begin position="415"/>
        <end position="435"/>
    </location>
</feature>
<organism evidence="6 7">
    <name type="scientific">Pelagomonas calceolata</name>
    <dbReference type="NCBI Taxonomy" id="35677"/>
    <lineage>
        <taxon>Eukaryota</taxon>
        <taxon>Sar</taxon>
        <taxon>Stramenopiles</taxon>
        <taxon>Ochrophyta</taxon>
        <taxon>Pelagophyceae</taxon>
        <taxon>Pelagomonadales</taxon>
        <taxon>Pelagomonadaceae</taxon>
        <taxon>Pelagomonas</taxon>
    </lineage>
</organism>
<feature type="transmembrane region" description="Helical" evidence="5">
    <location>
        <begin position="384"/>
        <end position="409"/>
    </location>
</feature>
<dbReference type="GO" id="GO:0072659">
    <property type="term" value="P:protein localization to plasma membrane"/>
    <property type="evidence" value="ECO:0007669"/>
    <property type="project" value="TreeGrafter"/>
</dbReference>
<evidence type="ECO:0000256" key="3">
    <source>
        <dbReference type="ARBA" id="ARBA00022989"/>
    </source>
</evidence>
<feature type="transmembrane region" description="Helical" evidence="5">
    <location>
        <begin position="245"/>
        <end position="265"/>
    </location>
</feature>
<proteinExistence type="predicted"/>
<dbReference type="Pfam" id="PF06423">
    <property type="entry name" value="GWT1"/>
    <property type="match status" value="1"/>
</dbReference>
<evidence type="ECO:0000256" key="1">
    <source>
        <dbReference type="ARBA" id="ARBA00004141"/>
    </source>
</evidence>